<feature type="binding site" evidence="9">
    <location>
        <position position="75"/>
    </location>
    <ligand>
        <name>4-amino-2-methyl-5-(diphosphooxymethyl)pyrimidine</name>
        <dbReference type="ChEBI" id="CHEBI:57841"/>
    </ligand>
</feature>
<dbReference type="HOGENOM" id="CLU_018272_3_2_9"/>
<evidence type="ECO:0000259" key="12">
    <source>
        <dbReference type="Pfam" id="PF02581"/>
    </source>
</evidence>
<dbReference type="PATRIC" id="fig|999408.3.peg.2555"/>
<keyword evidence="2 9" id="KW-0808">Transferase</keyword>
<evidence type="ECO:0000256" key="3">
    <source>
        <dbReference type="ARBA" id="ARBA00022723"/>
    </source>
</evidence>
<sequence>MRFDRKQLLIYAVTDKAWTGKLSLEEQVEEALKGGATMVQLREKELDKGNFEEVLRTACAIRKITEKYNVPLIIDDNLELALACHADGLHVGQDDMEASEARRLLGPDRILGVTAKTVDQARAAQAAGADYLGSGAIFGTSTKADARSMTMETLNAICDSVDIPVVAIGGICLDNIGRLAGSHAAGAAIVSGIFGAPNIRETTEKLAEAMTEIAGLPRRDLRAGSV</sequence>
<dbReference type="InterPro" id="IPR022998">
    <property type="entry name" value="ThiamineP_synth_TenI"/>
</dbReference>
<dbReference type="SUPFAM" id="SSF51391">
    <property type="entry name" value="Thiamin phosphate synthase"/>
    <property type="match status" value="1"/>
</dbReference>
<dbReference type="InterPro" id="IPR013785">
    <property type="entry name" value="Aldolase_TIM"/>
</dbReference>
<comment type="caution">
    <text evidence="13">The sequence shown here is derived from an EMBL/GenBank/DDBJ whole genome shotgun (WGS) entry which is preliminary data.</text>
</comment>
<accession>A0A0E2HAJ0</accession>
<evidence type="ECO:0000256" key="8">
    <source>
        <dbReference type="ARBA" id="ARBA00047883"/>
    </source>
</evidence>
<evidence type="ECO:0000313" key="14">
    <source>
        <dbReference type="Proteomes" id="UP000013085"/>
    </source>
</evidence>
<keyword evidence="5 9" id="KW-0784">Thiamine biosynthesis</keyword>
<evidence type="ECO:0000256" key="6">
    <source>
        <dbReference type="ARBA" id="ARBA00047334"/>
    </source>
</evidence>
<dbReference type="PANTHER" id="PTHR20857">
    <property type="entry name" value="THIAMINE-PHOSPHATE PYROPHOSPHORYLASE"/>
    <property type="match status" value="1"/>
</dbReference>
<dbReference type="NCBIfam" id="TIGR00693">
    <property type="entry name" value="thiE"/>
    <property type="match status" value="1"/>
</dbReference>
<dbReference type="Proteomes" id="UP000013085">
    <property type="component" value="Unassembled WGS sequence"/>
</dbReference>
<evidence type="ECO:0000313" key="13">
    <source>
        <dbReference type="EMBL" id="ENZ14082.1"/>
    </source>
</evidence>
<protein>
    <recommendedName>
        <fullName evidence="9">Thiamine-phosphate synthase</fullName>
        <shortName evidence="9">TP synthase</shortName>
        <shortName evidence="9">TPS</shortName>
        <ecNumber evidence="9">2.5.1.3</ecNumber>
    </recommendedName>
    <alternativeName>
        <fullName evidence="9">Thiamine-phosphate pyrophosphorylase</fullName>
        <shortName evidence="9">TMP pyrophosphorylase</shortName>
        <shortName evidence="9">TMP-PPase</shortName>
    </alternativeName>
</protein>
<dbReference type="EMBL" id="AGYR01000026">
    <property type="protein sequence ID" value="ENZ14082.1"/>
    <property type="molecule type" value="Genomic_DNA"/>
</dbReference>
<evidence type="ECO:0000256" key="11">
    <source>
        <dbReference type="RuleBase" id="RU004253"/>
    </source>
</evidence>
<dbReference type="RefSeq" id="WP_002595791.1">
    <property type="nucleotide sequence ID" value="NZ_KB851020.1"/>
</dbReference>
<feature type="binding site" evidence="9">
    <location>
        <position position="143"/>
    </location>
    <ligand>
        <name>4-amino-2-methyl-5-(diphosphooxymethyl)pyrimidine</name>
        <dbReference type="ChEBI" id="CHEBI:57841"/>
    </ligand>
</feature>
<evidence type="ECO:0000256" key="2">
    <source>
        <dbReference type="ARBA" id="ARBA00022679"/>
    </source>
</evidence>
<dbReference type="GO" id="GO:0009229">
    <property type="term" value="P:thiamine diphosphate biosynthetic process"/>
    <property type="evidence" value="ECO:0007669"/>
    <property type="project" value="UniProtKB-UniRule"/>
</dbReference>
<dbReference type="HAMAP" id="MF_00097">
    <property type="entry name" value="TMP_synthase"/>
    <property type="match status" value="1"/>
</dbReference>
<evidence type="ECO:0000256" key="9">
    <source>
        <dbReference type="HAMAP-Rule" id="MF_00097"/>
    </source>
</evidence>
<dbReference type="AlphaFoldDB" id="A0A0E2HAJ0"/>
<proteinExistence type="inferred from homology"/>
<feature type="binding site" evidence="9">
    <location>
        <begin position="190"/>
        <end position="191"/>
    </location>
    <ligand>
        <name>2-[(2R,5Z)-2-carboxy-4-methylthiazol-5(2H)-ylidene]ethyl phosphate</name>
        <dbReference type="ChEBI" id="CHEBI:62899"/>
    </ligand>
</feature>
<dbReference type="GO" id="GO:0005737">
    <property type="term" value="C:cytoplasm"/>
    <property type="evidence" value="ECO:0007669"/>
    <property type="project" value="TreeGrafter"/>
</dbReference>
<dbReference type="InterPro" id="IPR036206">
    <property type="entry name" value="ThiamineP_synth_sf"/>
</dbReference>
<comment type="pathway">
    <text evidence="1 9 11">Cofactor biosynthesis; thiamine diphosphate biosynthesis; thiamine phosphate from 4-amino-2-methyl-5-diphosphomethylpyrimidine and 4-methyl-5-(2-phosphoethyl)-thiazole: step 1/1.</text>
</comment>
<dbReference type="InterPro" id="IPR034291">
    <property type="entry name" value="TMP_synthase"/>
</dbReference>
<dbReference type="GO" id="GO:0000287">
    <property type="term" value="F:magnesium ion binding"/>
    <property type="evidence" value="ECO:0007669"/>
    <property type="project" value="UniProtKB-UniRule"/>
</dbReference>
<organism evidence="13 14">
    <name type="scientific">[Clostridium] clostridioforme 90A8</name>
    <dbReference type="NCBI Taxonomy" id="999408"/>
    <lineage>
        <taxon>Bacteria</taxon>
        <taxon>Bacillati</taxon>
        <taxon>Bacillota</taxon>
        <taxon>Clostridia</taxon>
        <taxon>Lachnospirales</taxon>
        <taxon>Lachnospiraceae</taxon>
        <taxon>Enterocloster</taxon>
    </lineage>
</organism>
<evidence type="ECO:0000256" key="1">
    <source>
        <dbReference type="ARBA" id="ARBA00005165"/>
    </source>
</evidence>
<evidence type="ECO:0000256" key="5">
    <source>
        <dbReference type="ARBA" id="ARBA00022977"/>
    </source>
</evidence>
<dbReference type="UniPathway" id="UPA00060">
    <property type="reaction ID" value="UER00141"/>
</dbReference>
<dbReference type="PANTHER" id="PTHR20857:SF15">
    <property type="entry name" value="THIAMINE-PHOSPHATE SYNTHASE"/>
    <property type="match status" value="1"/>
</dbReference>
<feature type="domain" description="Thiamine phosphate synthase/TenI" evidence="12">
    <location>
        <begin position="10"/>
        <end position="193"/>
    </location>
</feature>
<dbReference type="GO" id="GO:0004789">
    <property type="term" value="F:thiamine-phosphate diphosphorylase activity"/>
    <property type="evidence" value="ECO:0007669"/>
    <property type="project" value="UniProtKB-UniRule"/>
</dbReference>
<dbReference type="Gene3D" id="3.20.20.70">
    <property type="entry name" value="Aldolase class I"/>
    <property type="match status" value="1"/>
</dbReference>
<feature type="binding site" evidence="9">
    <location>
        <position position="170"/>
    </location>
    <ligand>
        <name>2-[(2R,5Z)-2-carboxy-4-methylthiazol-5(2H)-ylidene]ethyl phosphate</name>
        <dbReference type="ChEBI" id="CHEBI:62899"/>
    </ligand>
</feature>
<dbReference type="Pfam" id="PF02581">
    <property type="entry name" value="TMP-TENI"/>
    <property type="match status" value="1"/>
</dbReference>
<evidence type="ECO:0000256" key="10">
    <source>
        <dbReference type="RuleBase" id="RU003826"/>
    </source>
</evidence>
<dbReference type="GO" id="GO:0009228">
    <property type="term" value="P:thiamine biosynthetic process"/>
    <property type="evidence" value="ECO:0007669"/>
    <property type="project" value="UniProtKB-KW"/>
</dbReference>
<keyword evidence="4 9" id="KW-0460">Magnesium</keyword>
<dbReference type="FunFam" id="3.20.20.70:FF:000096">
    <property type="entry name" value="Thiamine-phosphate synthase"/>
    <property type="match status" value="1"/>
</dbReference>
<comment type="cofactor">
    <cofactor evidence="9">
        <name>Mg(2+)</name>
        <dbReference type="ChEBI" id="CHEBI:18420"/>
    </cofactor>
    <text evidence="9">Binds 1 Mg(2+) ion per subunit.</text>
</comment>
<comment type="catalytic activity">
    <reaction evidence="8 9 10">
        <text>2-[(2R,5Z)-2-carboxy-4-methylthiazol-5(2H)-ylidene]ethyl phosphate + 4-amino-2-methyl-5-(diphosphooxymethyl)pyrimidine + 2 H(+) = thiamine phosphate + CO2 + diphosphate</text>
        <dbReference type="Rhea" id="RHEA:47844"/>
        <dbReference type="ChEBI" id="CHEBI:15378"/>
        <dbReference type="ChEBI" id="CHEBI:16526"/>
        <dbReference type="ChEBI" id="CHEBI:33019"/>
        <dbReference type="ChEBI" id="CHEBI:37575"/>
        <dbReference type="ChEBI" id="CHEBI:57841"/>
        <dbReference type="ChEBI" id="CHEBI:62899"/>
        <dbReference type="EC" id="2.5.1.3"/>
    </reaction>
</comment>
<reference evidence="13 14" key="1">
    <citation type="submission" date="2013-01" db="EMBL/GenBank/DDBJ databases">
        <title>The Genome Sequence of Clostridium clostridioforme 90A8.</title>
        <authorList>
            <consortium name="The Broad Institute Genome Sequencing Platform"/>
            <person name="Earl A."/>
            <person name="Ward D."/>
            <person name="Feldgarden M."/>
            <person name="Gevers D."/>
            <person name="Courvalin P."/>
            <person name="Lambert T."/>
            <person name="Walker B."/>
            <person name="Young S.K."/>
            <person name="Zeng Q."/>
            <person name="Gargeya S."/>
            <person name="Fitzgerald M."/>
            <person name="Haas B."/>
            <person name="Abouelleil A."/>
            <person name="Alvarado L."/>
            <person name="Arachchi H.M."/>
            <person name="Berlin A.M."/>
            <person name="Chapman S.B."/>
            <person name="Dewar J."/>
            <person name="Goldberg J."/>
            <person name="Griggs A."/>
            <person name="Gujja S."/>
            <person name="Hansen M."/>
            <person name="Howarth C."/>
            <person name="Imamovic A."/>
            <person name="Larimer J."/>
            <person name="McCowan C."/>
            <person name="Murphy C."/>
            <person name="Neiman D."/>
            <person name="Pearson M."/>
            <person name="Priest M."/>
            <person name="Roberts A."/>
            <person name="Saif S."/>
            <person name="Shea T."/>
            <person name="Sisk P."/>
            <person name="Sykes S."/>
            <person name="Wortman J."/>
            <person name="Nusbaum C."/>
            <person name="Birren B."/>
        </authorList>
    </citation>
    <scope>NUCLEOTIDE SEQUENCE [LARGE SCALE GENOMIC DNA]</scope>
    <source>
        <strain evidence="13 14">90A8</strain>
    </source>
</reference>
<feature type="binding site" evidence="9">
    <location>
        <begin position="140"/>
        <end position="142"/>
    </location>
    <ligand>
        <name>2-[(2R,5Z)-2-carboxy-4-methylthiazol-5(2H)-ylidene]ethyl phosphate</name>
        <dbReference type="ChEBI" id="CHEBI:62899"/>
    </ligand>
</feature>
<feature type="binding site" evidence="9">
    <location>
        <position position="95"/>
    </location>
    <ligand>
        <name>Mg(2+)</name>
        <dbReference type="ChEBI" id="CHEBI:18420"/>
    </ligand>
</feature>
<comment type="similarity">
    <text evidence="9 10">Belongs to the thiamine-phosphate synthase family.</text>
</comment>
<feature type="binding site" evidence="9">
    <location>
        <position position="76"/>
    </location>
    <ligand>
        <name>Mg(2+)</name>
        <dbReference type="ChEBI" id="CHEBI:18420"/>
    </ligand>
</feature>
<comment type="catalytic activity">
    <reaction evidence="7 9 10">
        <text>2-(2-carboxy-4-methylthiazol-5-yl)ethyl phosphate + 4-amino-2-methyl-5-(diphosphooxymethyl)pyrimidine + 2 H(+) = thiamine phosphate + CO2 + diphosphate</text>
        <dbReference type="Rhea" id="RHEA:47848"/>
        <dbReference type="ChEBI" id="CHEBI:15378"/>
        <dbReference type="ChEBI" id="CHEBI:16526"/>
        <dbReference type="ChEBI" id="CHEBI:33019"/>
        <dbReference type="ChEBI" id="CHEBI:37575"/>
        <dbReference type="ChEBI" id="CHEBI:57841"/>
        <dbReference type="ChEBI" id="CHEBI:62890"/>
        <dbReference type="EC" id="2.5.1.3"/>
    </reaction>
</comment>
<comment type="function">
    <text evidence="9">Condenses 4-methyl-5-(beta-hydroxyethyl)thiazole monophosphate (THZ-P) and 2-methyl-4-amino-5-hydroxymethyl pyrimidine pyrophosphate (HMP-PP) to form thiamine monophosphate (TMP).</text>
</comment>
<feature type="binding site" evidence="9">
    <location>
        <begin position="40"/>
        <end position="44"/>
    </location>
    <ligand>
        <name>4-amino-2-methyl-5-(diphosphooxymethyl)pyrimidine</name>
        <dbReference type="ChEBI" id="CHEBI:57841"/>
    </ligand>
</feature>
<keyword evidence="3 9" id="KW-0479">Metal-binding</keyword>
<evidence type="ECO:0000256" key="7">
    <source>
        <dbReference type="ARBA" id="ARBA00047851"/>
    </source>
</evidence>
<name>A0A0E2HAJ0_9FIRM</name>
<dbReference type="EC" id="2.5.1.3" evidence="9"/>
<feature type="binding site" evidence="9">
    <location>
        <position position="114"/>
    </location>
    <ligand>
        <name>4-amino-2-methyl-5-(diphosphooxymethyl)pyrimidine</name>
        <dbReference type="ChEBI" id="CHEBI:57841"/>
    </ligand>
</feature>
<gene>
    <name evidence="9" type="primary">thiE</name>
    <name evidence="13" type="ORF">HMPREF1090_02374</name>
</gene>
<comment type="catalytic activity">
    <reaction evidence="6 9 10">
        <text>4-methyl-5-(2-phosphooxyethyl)-thiazole + 4-amino-2-methyl-5-(diphosphooxymethyl)pyrimidine + H(+) = thiamine phosphate + diphosphate</text>
        <dbReference type="Rhea" id="RHEA:22328"/>
        <dbReference type="ChEBI" id="CHEBI:15378"/>
        <dbReference type="ChEBI" id="CHEBI:33019"/>
        <dbReference type="ChEBI" id="CHEBI:37575"/>
        <dbReference type="ChEBI" id="CHEBI:57841"/>
        <dbReference type="ChEBI" id="CHEBI:58296"/>
        <dbReference type="EC" id="2.5.1.3"/>
    </reaction>
</comment>
<evidence type="ECO:0000256" key="4">
    <source>
        <dbReference type="ARBA" id="ARBA00022842"/>
    </source>
</evidence>
<dbReference type="CDD" id="cd00564">
    <property type="entry name" value="TMP_TenI"/>
    <property type="match status" value="1"/>
</dbReference>